<keyword evidence="2" id="KW-0732">Signal</keyword>
<evidence type="ECO:0000313" key="13">
    <source>
        <dbReference type="Proteomes" id="UP000284835"/>
    </source>
</evidence>
<dbReference type="RefSeq" id="WP_117691008.1">
    <property type="nucleotide sequence ID" value="NZ_DAWDNE010000100.1"/>
</dbReference>
<reference evidence="10 11" key="1">
    <citation type="submission" date="2018-08" db="EMBL/GenBank/DDBJ databases">
        <title>A genome reference for cultivated species of the human gut microbiota.</title>
        <authorList>
            <person name="Zou Y."/>
            <person name="Xue W."/>
            <person name="Luo G."/>
        </authorList>
    </citation>
    <scope>NUCLEOTIDE SEQUENCE [LARGE SCALE GENOMIC DNA]</scope>
    <source>
        <strain evidence="9 11">AF36-2BH</strain>
        <strain evidence="8 13">AM30-13AC</strain>
        <strain evidence="7 15">AM42-17AT</strain>
        <strain evidence="6 16">AM44-1AT</strain>
        <strain evidence="5 12">AM48-7</strain>
        <strain evidence="4 14">AM54-25XD</strain>
        <strain evidence="3 10">OM05-6AA</strain>
    </source>
</reference>
<evidence type="ECO:0000256" key="1">
    <source>
        <dbReference type="SAM" id="Phobius"/>
    </source>
</evidence>
<dbReference type="Proteomes" id="UP000283431">
    <property type="component" value="Unassembled WGS sequence"/>
</dbReference>
<dbReference type="EMBL" id="QRPB01000034">
    <property type="protein sequence ID" value="RHL75106.1"/>
    <property type="molecule type" value="Genomic_DNA"/>
</dbReference>
<evidence type="ECO:0000313" key="15">
    <source>
        <dbReference type="Proteomes" id="UP000286220"/>
    </source>
</evidence>
<sequence length="370" mass="40657">MAKTKIVKFMCSIVLAVSLVLSQSYTAMASGSSTITEQQLGVLFDGMESIVVQLEEMGLTEEDISDLFGVLPREDSFYHEIEPQSIEYNGTFVCEGSLLDVSPESSNTRSYNGNLPSSDVTQKERIENIYGIALQYYRTNYYEGSKVDGTAFGNYLSYLYLSHYIDGPGRAPTANDLPYIISTSDVSAYNQFLSSANLSNWANNLANLGSALYSDFDYMASLTSINSVDQLLSNGVNQVTMEAVNGYNTTKALITIAPLIKKYIVENHATAVDDVTLTDDTLEYVESQLSALNFYETFDKDITSAVISIVTTTFISAICSSISLMGVFVSVVPLFVYECTGLIQTAVLARLQYSFSGRYAVRTGIYIDNM</sequence>
<dbReference type="Proteomes" id="UP000266698">
    <property type="component" value="Unassembled WGS sequence"/>
</dbReference>
<evidence type="ECO:0000313" key="11">
    <source>
        <dbReference type="Proteomes" id="UP000266698"/>
    </source>
</evidence>
<keyword evidence="1" id="KW-1133">Transmembrane helix</keyword>
<dbReference type="Proteomes" id="UP000284835">
    <property type="component" value="Unassembled WGS sequence"/>
</dbReference>
<keyword evidence="1" id="KW-0472">Membrane</keyword>
<evidence type="ECO:0000313" key="6">
    <source>
        <dbReference type="EMBL" id="RHA08463.1"/>
    </source>
</evidence>
<dbReference type="Proteomes" id="UP000285209">
    <property type="component" value="Unassembled WGS sequence"/>
</dbReference>
<evidence type="ECO:0000313" key="16">
    <source>
        <dbReference type="Proteomes" id="UP000286341"/>
    </source>
</evidence>
<dbReference type="EMBL" id="QSEN01000060">
    <property type="protein sequence ID" value="RGZ72599.1"/>
    <property type="molecule type" value="Genomic_DNA"/>
</dbReference>
<dbReference type="EMBL" id="QSDV01000066">
    <property type="protein sequence ID" value="RGZ13112.1"/>
    <property type="molecule type" value="Genomic_DNA"/>
</dbReference>
<dbReference type="EMBL" id="QSFZ01000002">
    <property type="protein sequence ID" value="RHA94046.1"/>
    <property type="molecule type" value="Genomic_DNA"/>
</dbReference>
<dbReference type="Proteomes" id="UP000286220">
    <property type="component" value="Unassembled WGS sequence"/>
</dbReference>
<feature type="signal peptide" evidence="2">
    <location>
        <begin position="1"/>
        <end position="29"/>
    </location>
</feature>
<evidence type="ECO:0000256" key="2">
    <source>
        <dbReference type="SAM" id="SignalP"/>
    </source>
</evidence>
<evidence type="ECO:0000313" key="14">
    <source>
        <dbReference type="Proteomes" id="UP000285209"/>
    </source>
</evidence>
<feature type="chain" id="PRO_5036074201" evidence="2">
    <location>
        <begin position="30"/>
        <end position="370"/>
    </location>
</feature>
<keyword evidence="1" id="KW-0812">Transmembrane</keyword>
<dbReference type="AlphaFoldDB" id="A0A396FNE1"/>
<evidence type="ECO:0000313" key="5">
    <source>
        <dbReference type="EMBL" id="RGZ72599.1"/>
    </source>
</evidence>
<proteinExistence type="predicted"/>
<comment type="caution">
    <text evidence="9">The sequence shown here is derived from an EMBL/GenBank/DDBJ whole genome shotgun (WGS) entry which is preliminary data.</text>
</comment>
<evidence type="ECO:0000313" key="8">
    <source>
        <dbReference type="EMBL" id="RHD92091.1"/>
    </source>
</evidence>
<dbReference type="Proteomes" id="UP000260970">
    <property type="component" value="Unassembled WGS sequence"/>
</dbReference>
<protein>
    <submittedName>
        <fullName evidence="9">Uncharacterized protein</fullName>
    </submittedName>
</protein>
<evidence type="ECO:0000313" key="4">
    <source>
        <dbReference type="EMBL" id="RGZ13112.1"/>
    </source>
</evidence>
<dbReference type="EMBL" id="QSFB01000042">
    <property type="protein sequence ID" value="RHA08463.1"/>
    <property type="molecule type" value="Genomic_DNA"/>
</dbReference>
<evidence type="ECO:0000313" key="9">
    <source>
        <dbReference type="EMBL" id="RHL75106.1"/>
    </source>
</evidence>
<gene>
    <name evidence="9" type="ORF">DW001_16225</name>
    <name evidence="8" type="ORF">DW775_12985</name>
    <name evidence="7" type="ORF">DW912_03265</name>
    <name evidence="6" type="ORF">DW948_15395</name>
    <name evidence="5" type="ORF">DW975_15985</name>
    <name evidence="4" type="ORF">DXA03_15780</name>
    <name evidence="3" type="ORF">DXB72_12880</name>
</gene>
<accession>A0A396FNE1</accession>
<evidence type="ECO:0000313" key="12">
    <source>
        <dbReference type="Proteomes" id="UP000283431"/>
    </source>
</evidence>
<name>A0A396FNE1_9FIRM</name>
<organism evidence="9 11">
    <name type="scientific">Agathobacter rectalis</name>
    <dbReference type="NCBI Taxonomy" id="39491"/>
    <lineage>
        <taxon>Bacteria</taxon>
        <taxon>Bacillati</taxon>
        <taxon>Bacillota</taxon>
        <taxon>Clostridia</taxon>
        <taxon>Lachnospirales</taxon>
        <taxon>Lachnospiraceae</taxon>
        <taxon>Agathobacter</taxon>
    </lineage>
</organism>
<dbReference type="EMBL" id="QSJS01000021">
    <property type="protein sequence ID" value="RHD92091.1"/>
    <property type="molecule type" value="Genomic_DNA"/>
</dbReference>
<feature type="transmembrane region" description="Helical" evidence="1">
    <location>
        <begin position="314"/>
        <end position="337"/>
    </location>
</feature>
<dbReference type="Proteomes" id="UP000286341">
    <property type="component" value="Unassembled WGS sequence"/>
</dbReference>
<evidence type="ECO:0000313" key="7">
    <source>
        <dbReference type="EMBL" id="RHA94046.1"/>
    </source>
</evidence>
<evidence type="ECO:0000313" key="3">
    <source>
        <dbReference type="EMBL" id="RGN21241.1"/>
    </source>
</evidence>
<evidence type="ECO:0000313" key="10">
    <source>
        <dbReference type="Proteomes" id="UP000260970"/>
    </source>
</evidence>
<dbReference type="EMBL" id="QSUG01000015">
    <property type="protein sequence ID" value="RGN21241.1"/>
    <property type="molecule type" value="Genomic_DNA"/>
</dbReference>